<organism evidence="1 2">
    <name type="scientific">Gigaspora margarita</name>
    <dbReference type="NCBI Taxonomy" id="4874"/>
    <lineage>
        <taxon>Eukaryota</taxon>
        <taxon>Fungi</taxon>
        <taxon>Fungi incertae sedis</taxon>
        <taxon>Mucoromycota</taxon>
        <taxon>Glomeromycotina</taxon>
        <taxon>Glomeromycetes</taxon>
        <taxon>Diversisporales</taxon>
        <taxon>Gigasporaceae</taxon>
        <taxon>Gigaspora</taxon>
    </lineage>
</organism>
<proteinExistence type="predicted"/>
<keyword evidence="2" id="KW-1185">Reference proteome</keyword>
<dbReference type="EMBL" id="CAJVQB010002166">
    <property type="protein sequence ID" value="CAG8564735.1"/>
    <property type="molecule type" value="Genomic_DNA"/>
</dbReference>
<comment type="caution">
    <text evidence="1">The sequence shown here is derived from an EMBL/GenBank/DDBJ whole genome shotgun (WGS) entry which is preliminary data.</text>
</comment>
<accession>A0ABN7UDI7</accession>
<gene>
    <name evidence="1" type="ORF">GMARGA_LOCUS5191</name>
</gene>
<reference evidence="1 2" key="1">
    <citation type="submission" date="2021-06" db="EMBL/GenBank/DDBJ databases">
        <authorList>
            <person name="Kallberg Y."/>
            <person name="Tangrot J."/>
            <person name="Rosling A."/>
        </authorList>
    </citation>
    <scope>NUCLEOTIDE SEQUENCE [LARGE SCALE GENOMIC DNA]</scope>
    <source>
        <strain evidence="1 2">120-4 pot B 10/14</strain>
    </source>
</reference>
<sequence length="268" mass="31000">MAQLIKENIKSRNIELHILQLAARLGFRFETDATTQNWQIAILYLENCRTIKSILKTERVNYERANIAKYGIWTMSQLILTDGKTMITWQQLKVAKSVEFRGRKPKWFETLERTIIENSALLSVRTEYRVMPQNPNVLVRFVMKPSIDQRKKECVVWQSKKNSEVNFGKVCKKGKNQTEVEAIDIAKLKKCSSNNGRAEISFVSGKVKVPRKELGDVTNIMGKGKLKINKLDHLQVIGWKIEKKDVVENKIVREVKKSFSCLFVRVSN</sequence>
<dbReference type="Proteomes" id="UP000789901">
    <property type="component" value="Unassembled WGS sequence"/>
</dbReference>
<evidence type="ECO:0000313" key="2">
    <source>
        <dbReference type="Proteomes" id="UP000789901"/>
    </source>
</evidence>
<protein>
    <submittedName>
        <fullName evidence="1">29311_t:CDS:1</fullName>
    </submittedName>
</protein>
<evidence type="ECO:0000313" key="1">
    <source>
        <dbReference type="EMBL" id="CAG8564735.1"/>
    </source>
</evidence>
<name>A0ABN7UDI7_GIGMA</name>